<sequence length="151" mass="17211">MLRQQLNDSLKEAMRAKDTRALATIRLILAALKDRDIQARTEGQGDGVGEQEILEMLQKMVRQRRDAIELYAKGQRQDLVQREEEEIAVIERFLPKPLDETESEQAVSAAIDELEASTIKDMGRVMALLKERFPGRMDFARASQQVKSRLG</sequence>
<dbReference type="InterPro" id="IPR023168">
    <property type="entry name" value="GatB_Yqey_C_2"/>
</dbReference>
<dbReference type="InterPro" id="IPR019004">
    <property type="entry name" value="YqeY/Aim41"/>
</dbReference>
<dbReference type="Gene3D" id="1.10.10.410">
    <property type="match status" value="1"/>
</dbReference>
<dbReference type="AlphaFoldDB" id="A0A1Y6CT62"/>
<evidence type="ECO:0008006" key="3">
    <source>
        <dbReference type="Google" id="ProtNLM"/>
    </source>
</evidence>
<proteinExistence type="predicted"/>
<organism evidence="1 2">
    <name type="scientific">Tistlia consotensis USBA 355</name>
    <dbReference type="NCBI Taxonomy" id="560819"/>
    <lineage>
        <taxon>Bacteria</taxon>
        <taxon>Pseudomonadati</taxon>
        <taxon>Pseudomonadota</taxon>
        <taxon>Alphaproteobacteria</taxon>
        <taxon>Rhodospirillales</taxon>
        <taxon>Rhodovibrionaceae</taxon>
        <taxon>Tistlia</taxon>
    </lineage>
</organism>
<evidence type="ECO:0000313" key="2">
    <source>
        <dbReference type="Proteomes" id="UP000192917"/>
    </source>
</evidence>
<gene>
    <name evidence="1" type="ORF">SAMN05428998_1348</name>
</gene>
<evidence type="ECO:0000313" key="1">
    <source>
        <dbReference type="EMBL" id="SMF75361.1"/>
    </source>
</evidence>
<protein>
    <recommendedName>
        <fullName evidence="3">GatB/YqeY domain-containing protein</fullName>
    </recommendedName>
</protein>
<reference evidence="1 2" key="1">
    <citation type="submission" date="2017-04" db="EMBL/GenBank/DDBJ databases">
        <authorList>
            <person name="Afonso C.L."/>
            <person name="Miller P.J."/>
            <person name="Scott M.A."/>
            <person name="Spackman E."/>
            <person name="Goraichik I."/>
            <person name="Dimitrov K.M."/>
            <person name="Suarez D.L."/>
            <person name="Swayne D.E."/>
        </authorList>
    </citation>
    <scope>NUCLEOTIDE SEQUENCE [LARGE SCALE GENOMIC DNA]</scope>
    <source>
        <strain evidence="1 2">USBA 355</strain>
    </source>
</reference>
<dbReference type="RefSeq" id="WP_085125854.1">
    <property type="nucleotide sequence ID" value="NZ_FWZX01000034.1"/>
</dbReference>
<dbReference type="PANTHER" id="PTHR28055:SF1">
    <property type="entry name" value="ALTERED INHERITANCE OF MITOCHONDRIA PROTEIN 41, MITOCHONDRIAL"/>
    <property type="match status" value="1"/>
</dbReference>
<dbReference type="InterPro" id="IPR042184">
    <property type="entry name" value="YqeY/Aim41_N"/>
</dbReference>
<dbReference type="SUPFAM" id="SSF89095">
    <property type="entry name" value="GatB/YqeY motif"/>
    <property type="match status" value="1"/>
</dbReference>
<dbReference type="Gene3D" id="1.10.1510.10">
    <property type="entry name" value="Uncharacterised protein YqeY/AIM41 PF09424, N-terminal domain"/>
    <property type="match status" value="1"/>
</dbReference>
<dbReference type="InterPro" id="IPR003789">
    <property type="entry name" value="Asn/Gln_tRNA_amidoTrase-B-like"/>
</dbReference>
<dbReference type="Pfam" id="PF09424">
    <property type="entry name" value="YqeY"/>
    <property type="match status" value="1"/>
</dbReference>
<keyword evidence="2" id="KW-1185">Reference proteome</keyword>
<accession>A0A1Y6CT62</accession>
<dbReference type="Proteomes" id="UP000192917">
    <property type="component" value="Unassembled WGS sequence"/>
</dbReference>
<dbReference type="PANTHER" id="PTHR28055">
    <property type="entry name" value="ALTERED INHERITANCE OF MITOCHONDRIA PROTEIN 41, MITOCHONDRIAL"/>
    <property type="match status" value="1"/>
</dbReference>
<name>A0A1Y6CT62_9PROT</name>
<dbReference type="STRING" id="560819.SAMN05428998_1348"/>
<dbReference type="EMBL" id="FWZX01000034">
    <property type="protein sequence ID" value="SMF75361.1"/>
    <property type="molecule type" value="Genomic_DNA"/>
</dbReference>
<dbReference type="GO" id="GO:0016884">
    <property type="term" value="F:carbon-nitrogen ligase activity, with glutamine as amido-N-donor"/>
    <property type="evidence" value="ECO:0007669"/>
    <property type="project" value="InterPro"/>
</dbReference>